<sequence length="242" mass="26880">MQAVVTELHAALLRNVAPERYGDAVPTAQAAFQPGRLRGIEVVTLVRLCLDLALRQRHDEYCGRSAIEAECRQFGVIGVRREHHDAALRIIRVMQCVERGGRRQAAVSPLDQQLAPGKHIGLSRDIQIAPTRDTALEILPVIAEQNLRVEPVAEPAAAQLDFEDQGLASRQWLAQLHAAIAQRYLLPGSIGREAVLVVIVWRIEEMIGQPGLMRDPAEQQQAGQQPPGEEHAKYDEQERGRE</sequence>
<evidence type="ECO:0000313" key="2">
    <source>
        <dbReference type="EMBL" id="KFB72174.1"/>
    </source>
</evidence>
<evidence type="ECO:0000256" key="1">
    <source>
        <dbReference type="SAM" id="MobiDB-lite"/>
    </source>
</evidence>
<evidence type="ECO:0000313" key="3">
    <source>
        <dbReference type="Proteomes" id="UP000020077"/>
    </source>
</evidence>
<dbReference type="Proteomes" id="UP000020077">
    <property type="component" value="Unassembled WGS sequence"/>
</dbReference>
<gene>
    <name evidence="2" type="ORF">AW09_002648</name>
</gene>
<protein>
    <submittedName>
        <fullName evidence="2">Uncharacterized protein</fullName>
    </submittedName>
</protein>
<proteinExistence type="predicted"/>
<organism evidence="2 3">
    <name type="scientific">Candidatus Accumulibacter phosphatis</name>
    <dbReference type="NCBI Taxonomy" id="327160"/>
    <lineage>
        <taxon>Bacteria</taxon>
        <taxon>Pseudomonadati</taxon>
        <taxon>Pseudomonadota</taxon>
        <taxon>Betaproteobacteria</taxon>
        <taxon>Candidatus Accumulibacter</taxon>
    </lineage>
</organism>
<feature type="compositionally biased region" description="Low complexity" evidence="1">
    <location>
        <begin position="218"/>
        <end position="227"/>
    </location>
</feature>
<feature type="region of interest" description="Disordered" evidence="1">
    <location>
        <begin position="212"/>
        <end position="242"/>
    </location>
</feature>
<feature type="compositionally biased region" description="Basic and acidic residues" evidence="1">
    <location>
        <begin position="228"/>
        <end position="242"/>
    </location>
</feature>
<comment type="caution">
    <text evidence="2">The sequence shown here is derived from an EMBL/GenBank/DDBJ whole genome shotgun (WGS) entry which is preliminary data.</text>
</comment>
<accession>A0A080M536</accession>
<reference evidence="2 3" key="1">
    <citation type="submission" date="2014-02" db="EMBL/GenBank/DDBJ databases">
        <title>Expanding our view of genomic diversity in Candidatus Accumulibacter clades.</title>
        <authorList>
            <person name="Skennerton C.T."/>
            <person name="Barr J.J."/>
            <person name="Slater F.R."/>
            <person name="Bond P.L."/>
            <person name="Tyson G.W."/>
        </authorList>
    </citation>
    <scope>NUCLEOTIDE SEQUENCE [LARGE SCALE GENOMIC DNA]</scope>
    <source>
        <strain evidence="3">BA-91</strain>
    </source>
</reference>
<name>A0A080M536_9PROT</name>
<dbReference type="EMBL" id="JDVG02000429">
    <property type="protein sequence ID" value="KFB72174.1"/>
    <property type="molecule type" value="Genomic_DNA"/>
</dbReference>
<dbReference type="AlphaFoldDB" id="A0A080M536"/>